<dbReference type="AlphaFoldDB" id="A0A645A2N1"/>
<dbReference type="GO" id="GO:0003677">
    <property type="term" value="F:DNA binding"/>
    <property type="evidence" value="ECO:0007669"/>
    <property type="project" value="InterPro"/>
</dbReference>
<sequence>MNEPNDITSAPEFAAFIGIDWADQKHAFSLLPSGAKRKETGVLEQKPELIGAWVAKLRERFGGHNIAVAVEQSRGALIHALLDYDFLVIYPIHPTTVAKFREAFKFSGAKSDPLDTDQILEILVKHLDLLKPFKPDTQETRLLSRLVADRRNAVDHRTGFVQGLQASLKEYFPQALDILQHNVSSCLAADFLKKWPNFPAFQQAKPSTITRFFYGHNVRSPKAIKKVLEIAEKSQALTTDAAIVTSGAELSRMYSDLIQTLNARIEEYERAIEKVFHNHPESKWVGGLPGAGASLAPRLLVAFGTDRSRFETAENMQSFCGIAPVTRSSGNSRAVYMRRACPKFMKQTFHEFARLSATRSEWARNYVAYYTKKGKKFHAIIRALAFKWIRILFQCWKTQTPYDEKKYMEVLRKRGSQYAKILPEKSHETI</sequence>
<dbReference type="EMBL" id="VSSQ01011681">
    <property type="protein sequence ID" value="MPM47450.1"/>
    <property type="molecule type" value="Genomic_DNA"/>
</dbReference>
<evidence type="ECO:0000256" key="1">
    <source>
        <dbReference type="SAM" id="Coils"/>
    </source>
</evidence>
<dbReference type="GO" id="GO:0004803">
    <property type="term" value="F:transposase activity"/>
    <property type="evidence" value="ECO:0007669"/>
    <property type="project" value="InterPro"/>
</dbReference>
<reference evidence="4" key="1">
    <citation type="submission" date="2019-08" db="EMBL/GenBank/DDBJ databases">
        <authorList>
            <person name="Kucharzyk K."/>
            <person name="Murdoch R.W."/>
            <person name="Higgins S."/>
            <person name="Loffler F."/>
        </authorList>
    </citation>
    <scope>NUCLEOTIDE SEQUENCE</scope>
</reference>
<dbReference type="PANTHER" id="PTHR33055:SF3">
    <property type="entry name" value="PUTATIVE TRANSPOSASE FOR IS117-RELATED"/>
    <property type="match status" value="1"/>
</dbReference>
<gene>
    <name evidence="4" type="ORF">SDC9_94160</name>
</gene>
<dbReference type="InterPro" id="IPR003346">
    <property type="entry name" value="Transposase_20"/>
</dbReference>
<feature type="domain" description="Transposase IS116/IS110/IS902 C-terminal" evidence="3">
    <location>
        <begin position="288"/>
        <end position="367"/>
    </location>
</feature>
<proteinExistence type="predicted"/>
<evidence type="ECO:0000259" key="2">
    <source>
        <dbReference type="Pfam" id="PF01548"/>
    </source>
</evidence>
<comment type="caution">
    <text evidence="4">The sequence shown here is derived from an EMBL/GenBank/DDBJ whole genome shotgun (WGS) entry which is preliminary data.</text>
</comment>
<dbReference type="InterPro" id="IPR047650">
    <property type="entry name" value="Transpos_IS110"/>
</dbReference>
<dbReference type="Pfam" id="PF02371">
    <property type="entry name" value="Transposase_20"/>
    <property type="match status" value="1"/>
</dbReference>
<keyword evidence="1" id="KW-0175">Coiled coil</keyword>
<name>A0A645A2N1_9ZZZZ</name>
<accession>A0A645A2N1</accession>
<dbReference type="PANTHER" id="PTHR33055">
    <property type="entry name" value="TRANSPOSASE FOR INSERTION SEQUENCE ELEMENT IS1111A"/>
    <property type="match status" value="1"/>
</dbReference>
<organism evidence="4">
    <name type="scientific">bioreactor metagenome</name>
    <dbReference type="NCBI Taxonomy" id="1076179"/>
    <lineage>
        <taxon>unclassified sequences</taxon>
        <taxon>metagenomes</taxon>
        <taxon>ecological metagenomes</taxon>
    </lineage>
</organism>
<protein>
    <submittedName>
        <fullName evidence="4">IS110 family transposase ISCps4</fullName>
    </submittedName>
</protein>
<dbReference type="GO" id="GO:0006313">
    <property type="term" value="P:DNA transposition"/>
    <property type="evidence" value="ECO:0007669"/>
    <property type="project" value="InterPro"/>
</dbReference>
<evidence type="ECO:0000313" key="4">
    <source>
        <dbReference type="EMBL" id="MPM47450.1"/>
    </source>
</evidence>
<dbReference type="Pfam" id="PF01548">
    <property type="entry name" value="DEDD_Tnp_IS110"/>
    <property type="match status" value="1"/>
</dbReference>
<evidence type="ECO:0000259" key="3">
    <source>
        <dbReference type="Pfam" id="PF02371"/>
    </source>
</evidence>
<dbReference type="InterPro" id="IPR002525">
    <property type="entry name" value="Transp_IS110-like_N"/>
</dbReference>
<feature type="coiled-coil region" evidence="1">
    <location>
        <begin position="251"/>
        <end position="278"/>
    </location>
</feature>
<feature type="domain" description="Transposase IS110-like N-terminal" evidence="2">
    <location>
        <begin position="17"/>
        <end position="173"/>
    </location>
</feature>